<dbReference type="Proteomes" id="UP001251085">
    <property type="component" value="Unassembled WGS sequence"/>
</dbReference>
<dbReference type="PANTHER" id="PTHR30629:SF2">
    <property type="entry name" value="PROPHAGE INTEGRASE INTS-RELATED"/>
    <property type="match status" value="1"/>
</dbReference>
<evidence type="ECO:0000313" key="7">
    <source>
        <dbReference type="Proteomes" id="UP001251085"/>
    </source>
</evidence>
<dbReference type="InterPro" id="IPR011010">
    <property type="entry name" value="DNA_brk_join_enz"/>
</dbReference>
<dbReference type="PANTHER" id="PTHR30629">
    <property type="entry name" value="PROPHAGE INTEGRASE"/>
    <property type="match status" value="1"/>
</dbReference>
<feature type="domain" description="Tyr recombinase" evidence="5">
    <location>
        <begin position="210"/>
        <end position="380"/>
    </location>
</feature>
<evidence type="ECO:0000259" key="5">
    <source>
        <dbReference type="PROSITE" id="PS51898"/>
    </source>
</evidence>
<keyword evidence="2" id="KW-0229">DNA integration</keyword>
<dbReference type="InterPro" id="IPR002104">
    <property type="entry name" value="Integrase_catalytic"/>
</dbReference>
<dbReference type="InterPro" id="IPR025166">
    <property type="entry name" value="Integrase_DNA_bind_dom"/>
</dbReference>
<dbReference type="Pfam" id="PF22022">
    <property type="entry name" value="Phage_int_M"/>
    <property type="match status" value="1"/>
</dbReference>
<dbReference type="Gene3D" id="3.30.160.390">
    <property type="entry name" value="Integrase, DNA-binding domain"/>
    <property type="match status" value="1"/>
</dbReference>
<accession>A0ABU3E7Y9</accession>
<dbReference type="RefSeq" id="WP_311757445.1">
    <property type="nucleotide sequence ID" value="NZ_JAVRQI010000001.1"/>
</dbReference>
<dbReference type="InterPro" id="IPR010998">
    <property type="entry name" value="Integrase_recombinase_N"/>
</dbReference>
<keyword evidence="4" id="KW-0233">DNA recombination</keyword>
<dbReference type="PROSITE" id="PS51898">
    <property type="entry name" value="TYR_RECOMBINASE"/>
    <property type="match status" value="1"/>
</dbReference>
<dbReference type="SUPFAM" id="SSF56349">
    <property type="entry name" value="DNA breaking-rejoining enzymes"/>
    <property type="match status" value="1"/>
</dbReference>
<keyword evidence="3 6" id="KW-0238">DNA-binding</keyword>
<dbReference type="Gene3D" id="1.10.150.130">
    <property type="match status" value="1"/>
</dbReference>
<dbReference type="InterPro" id="IPR013762">
    <property type="entry name" value="Integrase-like_cat_sf"/>
</dbReference>
<comment type="similarity">
    <text evidence="1">Belongs to the 'phage' integrase family.</text>
</comment>
<dbReference type="CDD" id="cd00801">
    <property type="entry name" value="INT_P4_C"/>
    <property type="match status" value="1"/>
</dbReference>
<proteinExistence type="inferred from homology"/>
<reference evidence="7" key="1">
    <citation type="submission" date="2023-07" db="EMBL/GenBank/DDBJ databases">
        <title>Characterization of two Paracoccaceae strains isolated from Phycosphere and proposal of Xinfangfangia lacusdiani sp. nov.</title>
        <authorList>
            <person name="Deng Y."/>
            <person name="Zhang Y.Q."/>
        </authorList>
    </citation>
    <scope>NUCLEOTIDE SEQUENCE [LARGE SCALE GENOMIC DNA]</scope>
    <source>
        <strain evidence="7">CPCC 101403</strain>
    </source>
</reference>
<dbReference type="InterPro" id="IPR038488">
    <property type="entry name" value="Integrase_DNA-bd_sf"/>
</dbReference>
<dbReference type="InterPro" id="IPR053876">
    <property type="entry name" value="Phage_int_M"/>
</dbReference>
<dbReference type="Gene3D" id="1.10.443.10">
    <property type="entry name" value="Intergrase catalytic core"/>
    <property type="match status" value="1"/>
</dbReference>
<dbReference type="GO" id="GO:0003677">
    <property type="term" value="F:DNA binding"/>
    <property type="evidence" value="ECO:0007669"/>
    <property type="project" value="UniProtKB-KW"/>
</dbReference>
<gene>
    <name evidence="6" type="ORF">RM190_00600</name>
</gene>
<comment type="caution">
    <text evidence="6">The sequence shown here is derived from an EMBL/GenBank/DDBJ whole genome shotgun (WGS) entry which is preliminary data.</text>
</comment>
<dbReference type="Pfam" id="PF13356">
    <property type="entry name" value="Arm-DNA-bind_3"/>
    <property type="match status" value="1"/>
</dbReference>
<evidence type="ECO:0000313" key="6">
    <source>
        <dbReference type="EMBL" id="MDT1060332.1"/>
    </source>
</evidence>
<evidence type="ECO:0000256" key="4">
    <source>
        <dbReference type="ARBA" id="ARBA00023172"/>
    </source>
</evidence>
<evidence type="ECO:0000256" key="1">
    <source>
        <dbReference type="ARBA" id="ARBA00008857"/>
    </source>
</evidence>
<keyword evidence="7" id="KW-1185">Reference proteome</keyword>
<evidence type="ECO:0000256" key="3">
    <source>
        <dbReference type="ARBA" id="ARBA00023125"/>
    </source>
</evidence>
<dbReference type="EMBL" id="JAVRQI010000001">
    <property type="protein sequence ID" value="MDT1060332.1"/>
    <property type="molecule type" value="Genomic_DNA"/>
</dbReference>
<evidence type="ECO:0000256" key="2">
    <source>
        <dbReference type="ARBA" id="ARBA00022908"/>
    </source>
</evidence>
<name>A0ABU3E7Y9_9RHOB</name>
<dbReference type="InterPro" id="IPR050808">
    <property type="entry name" value="Phage_Integrase"/>
</dbReference>
<sequence length="397" mass="44395">MQRIKDRQIPSLGEGRHFDGSGGLHLFVRGNSRTWIYRYRQDGKRRDLSLGRYPLMTLKEARIAAFNAARARDGGTDPLDAKQAAKAEAKAQKIAARIDTNRYFGRVIFDTFLARRGDLKGDGKAGRWTSPLDTHILPVIGLVDVRKVDVDMLLGILAPIWRSKTSAAEKAYQRVSLALDHAAARWPGEIDPTIPARLKLLLGSQGHKPENIPAMPWQDVPAYYQSLGDSSVDLSMRLLILSASRSAPVRLAHVDEFDGDTWTIPADKMKGARDKTSAMRIPLSEEACKVVDLARPLARDGYLFVAMKGKPISDMAMSMAMRREGLEYRPHGFRASFRSWATDHEEDFILAERALGHVVGTKVQRAYDRSDALDLRRGLMQRWSDFVTGQGTQKVTL</sequence>
<organism evidence="6 7">
    <name type="scientific">Paracoccus broussonetiae</name>
    <dbReference type="NCBI Taxonomy" id="3075834"/>
    <lineage>
        <taxon>Bacteria</taxon>
        <taxon>Pseudomonadati</taxon>
        <taxon>Pseudomonadota</taxon>
        <taxon>Alphaproteobacteria</taxon>
        <taxon>Rhodobacterales</taxon>
        <taxon>Paracoccaceae</taxon>
        <taxon>Paracoccus</taxon>
    </lineage>
</organism>
<protein>
    <submittedName>
        <fullName evidence="6">Integrase arm-type DNA-binding domain-containing protein</fullName>
    </submittedName>
</protein>